<evidence type="ECO:0000313" key="3">
    <source>
        <dbReference type="EMBL" id="QYR53763.1"/>
    </source>
</evidence>
<reference evidence="3 4" key="1">
    <citation type="submission" date="2021-08" db="EMBL/GenBank/DDBJ databases">
        <title>Lysobacter sp. strain CJ11 Genome sequencing and assembly.</title>
        <authorList>
            <person name="Kim I."/>
        </authorList>
    </citation>
    <scope>NUCLEOTIDE SEQUENCE [LARGE SCALE GENOMIC DNA]</scope>
    <source>
        <strain evidence="3 4">CJ11</strain>
    </source>
</reference>
<keyword evidence="4" id="KW-1185">Reference proteome</keyword>
<feature type="signal peptide" evidence="1">
    <location>
        <begin position="1"/>
        <end position="26"/>
    </location>
</feature>
<organism evidence="3 4">
    <name type="scientific">Lysobacter soyae</name>
    <dbReference type="NCBI Taxonomy" id="2764185"/>
    <lineage>
        <taxon>Bacteria</taxon>
        <taxon>Pseudomonadati</taxon>
        <taxon>Pseudomonadota</taxon>
        <taxon>Gammaproteobacteria</taxon>
        <taxon>Lysobacterales</taxon>
        <taxon>Lysobacteraceae</taxon>
        <taxon>Lysobacter</taxon>
    </lineage>
</organism>
<dbReference type="Proteomes" id="UP000824755">
    <property type="component" value="Chromosome"/>
</dbReference>
<name>A0ABX8WSE0_9GAMM</name>
<keyword evidence="1" id="KW-0732">Signal</keyword>
<accession>A0ABX8WSE0</accession>
<evidence type="ECO:0000313" key="4">
    <source>
        <dbReference type="Proteomes" id="UP000824755"/>
    </source>
</evidence>
<feature type="chain" id="PRO_5045344803" evidence="1">
    <location>
        <begin position="27"/>
        <end position="260"/>
    </location>
</feature>
<dbReference type="InterPro" id="IPR005490">
    <property type="entry name" value="LD_TPept_cat_dom"/>
</dbReference>
<proteinExistence type="predicted"/>
<dbReference type="Pfam" id="PF03734">
    <property type="entry name" value="YkuD"/>
    <property type="match status" value="1"/>
</dbReference>
<feature type="domain" description="L,D-TPase catalytic" evidence="2">
    <location>
        <begin position="71"/>
        <end position="236"/>
    </location>
</feature>
<dbReference type="PROSITE" id="PS51257">
    <property type="entry name" value="PROKAR_LIPOPROTEIN"/>
    <property type="match status" value="1"/>
</dbReference>
<dbReference type="EMBL" id="CP080544">
    <property type="protein sequence ID" value="QYR53763.1"/>
    <property type="molecule type" value="Genomic_DNA"/>
</dbReference>
<evidence type="ECO:0000256" key="1">
    <source>
        <dbReference type="SAM" id="SignalP"/>
    </source>
</evidence>
<dbReference type="PANTHER" id="PTHR38589">
    <property type="entry name" value="BLR0621 PROTEIN"/>
    <property type="match status" value="1"/>
</dbReference>
<evidence type="ECO:0000259" key="2">
    <source>
        <dbReference type="Pfam" id="PF03734"/>
    </source>
</evidence>
<sequence>MKRLLYPLLFASVALMSGCAANPSTKAVHNAASATQLVRVLVKDWDATHGQLQRFEKHHGQWRPVGAPVEVVVGRTGSAWGRGLEDVVADAVSPVKREGDGKAPAGVFRIGTAFGYATQLDTRLIYLPMQASNYCMDVPASPLYNRIVDANKVGESAVLGSTEPMRLDLIKPGDMRYQRGFVIEHNADAVPGKGSCIFAHQWKNRDTPTAGCTAMAPEDMQTLIAWLDRRENPVFVLMPENAYQAYAASLALPAMENGIE</sequence>
<gene>
    <name evidence="3" type="ORF">H8L67_04595</name>
</gene>
<dbReference type="PANTHER" id="PTHR38589:SF1">
    <property type="entry name" value="BLR0621 PROTEIN"/>
    <property type="match status" value="1"/>
</dbReference>
<dbReference type="RefSeq" id="WP_220380570.1">
    <property type="nucleotide sequence ID" value="NZ_CP080544.1"/>
</dbReference>
<protein>
    <submittedName>
        <fullName evidence="3">L,D-transpeptidase family protein</fullName>
    </submittedName>
</protein>